<organism evidence="1 2">
    <name type="scientific">Stylosanthes scabra</name>
    <dbReference type="NCBI Taxonomy" id="79078"/>
    <lineage>
        <taxon>Eukaryota</taxon>
        <taxon>Viridiplantae</taxon>
        <taxon>Streptophyta</taxon>
        <taxon>Embryophyta</taxon>
        <taxon>Tracheophyta</taxon>
        <taxon>Spermatophyta</taxon>
        <taxon>Magnoliopsida</taxon>
        <taxon>eudicotyledons</taxon>
        <taxon>Gunneridae</taxon>
        <taxon>Pentapetalae</taxon>
        <taxon>rosids</taxon>
        <taxon>fabids</taxon>
        <taxon>Fabales</taxon>
        <taxon>Fabaceae</taxon>
        <taxon>Papilionoideae</taxon>
        <taxon>50 kb inversion clade</taxon>
        <taxon>dalbergioids sensu lato</taxon>
        <taxon>Dalbergieae</taxon>
        <taxon>Pterocarpus clade</taxon>
        <taxon>Stylosanthes</taxon>
    </lineage>
</organism>
<evidence type="ECO:0000313" key="2">
    <source>
        <dbReference type="Proteomes" id="UP001341840"/>
    </source>
</evidence>
<gene>
    <name evidence="1" type="ORF">PIB30_019246</name>
</gene>
<protein>
    <submittedName>
        <fullName evidence="1">Uncharacterized protein</fullName>
    </submittedName>
</protein>
<dbReference type="EMBL" id="JASCZI010030267">
    <property type="protein sequence ID" value="MED6120263.1"/>
    <property type="molecule type" value="Genomic_DNA"/>
</dbReference>
<name>A0ABU6R8H3_9FABA</name>
<proteinExistence type="predicted"/>
<comment type="caution">
    <text evidence="1">The sequence shown here is derived from an EMBL/GenBank/DDBJ whole genome shotgun (WGS) entry which is preliminary data.</text>
</comment>
<dbReference type="Proteomes" id="UP001341840">
    <property type="component" value="Unassembled WGS sequence"/>
</dbReference>
<accession>A0ABU6R8H3</accession>
<keyword evidence="2" id="KW-1185">Reference proteome</keyword>
<evidence type="ECO:0000313" key="1">
    <source>
        <dbReference type="EMBL" id="MED6120263.1"/>
    </source>
</evidence>
<sequence length="84" mass="9039">MAPEIWGFDQIRPQNFRGINLAPDLSTCDSRCPSPVKRCRIGAKEVLVSETKKASVGDNHRHSKGGGSGVAIGIIGTLWFSCRG</sequence>
<reference evidence="1 2" key="1">
    <citation type="journal article" date="2023" name="Plants (Basel)">
        <title>Bridging the Gap: Combining Genomics and Transcriptomics Approaches to Understand Stylosanthes scabra, an Orphan Legume from the Brazilian Caatinga.</title>
        <authorList>
            <person name="Ferreira-Neto J.R.C."/>
            <person name="da Silva M.D."/>
            <person name="Binneck E."/>
            <person name="de Melo N.F."/>
            <person name="da Silva R.H."/>
            <person name="de Melo A.L.T.M."/>
            <person name="Pandolfi V."/>
            <person name="Bustamante F.O."/>
            <person name="Brasileiro-Vidal A.C."/>
            <person name="Benko-Iseppon A.M."/>
        </authorList>
    </citation>
    <scope>NUCLEOTIDE SEQUENCE [LARGE SCALE GENOMIC DNA]</scope>
    <source>
        <tissue evidence="1">Leaves</tissue>
    </source>
</reference>